<sequence>MTPGRIDVANRGLGREWGLAIAADWGADTHPAWGSSGSTQFQGHYHDAAQGHLDFVPYIDDGPEQYLRGYVFWLDQRRAPRSGEALTGL</sequence>
<protein>
    <submittedName>
        <fullName evidence="1">Uncharacterized protein</fullName>
    </submittedName>
</protein>
<reference evidence="1 2" key="1">
    <citation type="journal article" date="2014" name="Int. J. Syst. Evol. Microbiol.">
        <title>Complete genome sequence of Corynebacterium casei LMG S-19264T (=DSM 44701T), isolated from a smear-ripened cheese.</title>
        <authorList>
            <consortium name="US DOE Joint Genome Institute (JGI-PGF)"/>
            <person name="Walter F."/>
            <person name="Albersmeier A."/>
            <person name="Kalinowski J."/>
            <person name="Ruckert C."/>
        </authorList>
    </citation>
    <scope>NUCLEOTIDE SEQUENCE [LARGE SCALE GENOMIC DNA]</scope>
    <source>
        <strain evidence="1 2">CGMCC 4.7111</strain>
    </source>
</reference>
<accession>A0A918D3P2</accession>
<comment type="caution">
    <text evidence="1">The sequence shown here is derived from an EMBL/GenBank/DDBJ whole genome shotgun (WGS) entry which is preliminary data.</text>
</comment>
<evidence type="ECO:0000313" key="1">
    <source>
        <dbReference type="EMBL" id="GGN63053.1"/>
    </source>
</evidence>
<name>A0A918D3P2_9ACTN</name>
<keyword evidence="2" id="KW-1185">Reference proteome</keyword>
<proteinExistence type="predicted"/>
<organism evidence="1 2">
    <name type="scientific">Streptomyces albiflavescens</name>
    <dbReference type="NCBI Taxonomy" id="1623582"/>
    <lineage>
        <taxon>Bacteria</taxon>
        <taxon>Bacillati</taxon>
        <taxon>Actinomycetota</taxon>
        <taxon>Actinomycetes</taxon>
        <taxon>Kitasatosporales</taxon>
        <taxon>Streptomycetaceae</taxon>
        <taxon>Streptomyces</taxon>
    </lineage>
</organism>
<gene>
    <name evidence="1" type="ORF">GCM10011579_030910</name>
</gene>
<dbReference type="EMBL" id="BMMM01000005">
    <property type="protein sequence ID" value="GGN63053.1"/>
    <property type="molecule type" value="Genomic_DNA"/>
</dbReference>
<dbReference type="Proteomes" id="UP000600365">
    <property type="component" value="Unassembled WGS sequence"/>
</dbReference>
<evidence type="ECO:0000313" key="2">
    <source>
        <dbReference type="Proteomes" id="UP000600365"/>
    </source>
</evidence>
<dbReference type="AlphaFoldDB" id="A0A918D3P2"/>